<protein>
    <submittedName>
        <fullName evidence="1">Trehalose synthase</fullName>
    </submittedName>
</protein>
<gene>
    <name evidence="1" type="ORF">BDY19DRAFT_908050</name>
</gene>
<evidence type="ECO:0000313" key="2">
    <source>
        <dbReference type="Proteomes" id="UP001055072"/>
    </source>
</evidence>
<sequence>MAPPHQFQSQGSEALRRRLSSVVSTKRPNITGYASLTPMWAGIAGAVVNNGTSFEIAISVHDSVYNTDFASALIPYDATEPDAQSEAIQKHVTSALRKFSSEHLCKFLGAGVTLSILREAPNLCTHLWLDLDIVPIVFNIKPFHTDSITRPNIKHRISSTTGSYVPSGAETPTVYVDAAQLQDSTKLTTGVGEKLPIPRTVDEQADSAARKCIMYFGPGNNPRLSIAARNQVAVDAGGKIHLIDDLDEFKKTVGKGTWNSVIKLGDELREKKIKMGFFSSTPQGGGVALMRHALIRFFNALDVDCAWYVPNPSPAVFRTTKNNHNILQGVADPSLRLTKEQKDNFDAWILKNGLRWTAPGGPLAPGGVDIAFVDDPQMPGLIPLIKKVRPDLPIIYRSHIEIRSDLVHVAGSPQEEVWKYLWNNIQLADLFISHPVNKFVPSDVPTEKLALLGAATDWLDGLNKDLSSWDSQYYMGEFRSLCTKEKMHELGWPAREYIVQIARFDPSKGIPNVLESYAKFRGLLEQKGIREEAPQLLVCGHGAVDDPDASIIYDQVAGLVTGKYAKYAKDIVYMRCPPSDQLLNALMANSKFALQLSTREGFEVKVSEALHAGKPVIASKTGGIPLQIEHGKSGYLCEVGDNDTVAKHMFDLFTDDDLYDEISEYARTHVSDEVGTVGNAAAWMYLAVMYVSRGVKIHPKGAWLNDLLRTECGEPYQPGEPRLPRVGVNAQA</sequence>
<dbReference type="Proteomes" id="UP001055072">
    <property type="component" value="Unassembled WGS sequence"/>
</dbReference>
<reference evidence="1" key="1">
    <citation type="journal article" date="2021" name="Environ. Microbiol.">
        <title>Gene family expansions and transcriptome signatures uncover fungal adaptations to wood decay.</title>
        <authorList>
            <person name="Hage H."/>
            <person name="Miyauchi S."/>
            <person name="Viragh M."/>
            <person name="Drula E."/>
            <person name="Min B."/>
            <person name="Chaduli D."/>
            <person name="Navarro D."/>
            <person name="Favel A."/>
            <person name="Norest M."/>
            <person name="Lesage-Meessen L."/>
            <person name="Balint B."/>
            <person name="Merenyi Z."/>
            <person name="de Eugenio L."/>
            <person name="Morin E."/>
            <person name="Martinez A.T."/>
            <person name="Baldrian P."/>
            <person name="Stursova M."/>
            <person name="Martinez M.J."/>
            <person name="Novotny C."/>
            <person name="Magnuson J.K."/>
            <person name="Spatafora J.W."/>
            <person name="Maurice S."/>
            <person name="Pangilinan J."/>
            <person name="Andreopoulos W."/>
            <person name="LaButti K."/>
            <person name="Hundley H."/>
            <person name="Na H."/>
            <person name="Kuo A."/>
            <person name="Barry K."/>
            <person name="Lipzen A."/>
            <person name="Henrissat B."/>
            <person name="Riley R."/>
            <person name="Ahrendt S."/>
            <person name="Nagy L.G."/>
            <person name="Grigoriev I.V."/>
            <person name="Martin F."/>
            <person name="Rosso M.N."/>
        </authorList>
    </citation>
    <scope>NUCLEOTIDE SEQUENCE</scope>
    <source>
        <strain evidence="1">CBS 384.51</strain>
    </source>
</reference>
<proteinExistence type="predicted"/>
<dbReference type="EMBL" id="MU274922">
    <property type="protein sequence ID" value="KAI0086608.1"/>
    <property type="molecule type" value="Genomic_DNA"/>
</dbReference>
<organism evidence="1 2">
    <name type="scientific">Irpex rosettiformis</name>
    <dbReference type="NCBI Taxonomy" id="378272"/>
    <lineage>
        <taxon>Eukaryota</taxon>
        <taxon>Fungi</taxon>
        <taxon>Dikarya</taxon>
        <taxon>Basidiomycota</taxon>
        <taxon>Agaricomycotina</taxon>
        <taxon>Agaricomycetes</taxon>
        <taxon>Polyporales</taxon>
        <taxon>Irpicaceae</taxon>
        <taxon>Irpex</taxon>
    </lineage>
</organism>
<accession>A0ACB8TX07</accession>
<evidence type="ECO:0000313" key="1">
    <source>
        <dbReference type="EMBL" id="KAI0086608.1"/>
    </source>
</evidence>
<keyword evidence="2" id="KW-1185">Reference proteome</keyword>
<comment type="caution">
    <text evidence="1">The sequence shown here is derived from an EMBL/GenBank/DDBJ whole genome shotgun (WGS) entry which is preliminary data.</text>
</comment>
<name>A0ACB8TX07_9APHY</name>